<gene>
    <name evidence="1" type="ORF">PMES_03269</name>
</gene>
<dbReference type="RefSeq" id="WP_159966743.1">
    <property type="nucleotide sequence ID" value="NZ_APKE01000057.1"/>
</dbReference>
<organism evidence="1 2">
    <name type="scientific">Profundibacterium mesophilum KAUST100406-0324</name>
    <dbReference type="NCBI Taxonomy" id="1037889"/>
    <lineage>
        <taxon>Bacteria</taxon>
        <taxon>Pseudomonadati</taxon>
        <taxon>Pseudomonadota</taxon>
        <taxon>Alphaproteobacteria</taxon>
        <taxon>Rhodobacterales</taxon>
        <taxon>Roseobacteraceae</taxon>
        <taxon>Profundibacterium</taxon>
    </lineage>
</organism>
<dbReference type="Proteomes" id="UP000698242">
    <property type="component" value="Unassembled WGS sequence"/>
</dbReference>
<dbReference type="Pfam" id="PF06252">
    <property type="entry name" value="GemA"/>
    <property type="match status" value="1"/>
</dbReference>
<accession>A0A921TDK8</accession>
<evidence type="ECO:0000313" key="2">
    <source>
        <dbReference type="Proteomes" id="UP000698242"/>
    </source>
</evidence>
<comment type="caution">
    <text evidence="1">The sequence shown here is derived from an EMBL/GenBank/DDBJ whole genome shotgun (WGS) entry which is preliminary data.</text>
</comment>
<reference evidence="1" key="1">
    <citation type="submission" date="2013-03" db="EMBL/GenBank/DDBJ databases">
        <title>Genome Sequence of the Profundibacterium mesophilum strain KAUST100406-0324T from Red Sea, a novel genus in the family Rhodobacteraceae.</title>
        <authorList>
            <person name="Essack M."/>
            <person name="Alam I."/>
            <person name="Lafi F."/>
            <person name="Alawi W."/>
            <person name="Kamanu F."/>
            <person name="Al-Suwailem A."/>
            <person name="Lee O.O."/>
            <person name="Xu Y."/>
            <person name="Bajic V."/>
            <person name="Qian P.-Y."/>
            <person name="Archer J."/>
        </authorList>
    </citation>
    <scope>NUCLEOTIDE SEQUENCE</scope>
    <source>
        <strain evidence="1">KAUST100406-0324</strain>
    </source>
</reference>
<dbReference type="InterPro" id="IPR009363">
    <property type="entry name" value="Phage_Mu_Gp16"/>
</dbReference>
<dbReference type="AlphaFoldDB" id="A0A921TDK8"/>
<proteinExistence type="predicted"/>
<dbReference type="OrthoDB" id="7353918at2"/>
<dbReference type="EMBL" id="APKE01000057">
    <property type="protein sequence ID" value="KAF0674429.1"/>
    <property type="molecule type" value="Genomic_DNA"/>
</dbReference>
<name>A0A921TDK8_9RHOB</name>
<feature type="non-terminal residue" evidence="1">
    <location>
        <position position="282"/>
    </location>
</feature>
<protein>
    <submittedName>
        <fullName evidence="1">Uncharacterized protein</fullName>
    </submittedName>
</protein>
<evidence type="ECO:0000313" key="1">
    <source>
        <dbReference type="EMBL" id="KAF0674429.1"/>
    </source>
</evidence>
<sequence>MSRTLQRAIFASCRTLGLGQEERRDLQLAVTGKDSLSQMDDAQMRAVLTRLDEMGGGAKRRGARPAAPRADLRYVHVLWRLLGEDGALERPGRPGLNAFIRSRFEGKWQSVPIDIDSLRDAGGAVSVRRDRMRMIRVTVHAVLRYLERVRGVDVEAARAEIAAKVAVMERLIEALGEIETERLLRRFGGAKIRIPHEADGGKLAAQVGLRTVDALIEAFGPGAIVLPMGAFRGQAARRGRAARLLAEGRTIRQVALACDLHQRSVERISARMRDERQMRLPF</sequence>
<keyword evidence="2" id="KW-1185">Reference proteome</keyword>